<protein>
    <submittedName>
        <fullName evidence="1">Uncharacterized protein</fullName>
    </submittedName>
</protein>
<evidence type="ECO:0000313" key="1">
    <source>
        <dbReference type="EMBL" id="ATV60659.1"/>
    </source>
</evidence>
<dbReference type="RefSeq" id="WP_099986415.1">
    <property type="nucleotide sequence ID" value="NZ_CP024700.1"/>
</dbReference>
<proteinExistence type="predicted"/>
<dbReference type="Proteomes" id="UP000228552">
    <property type="component" value="Chromosome"/>
</dbReference>
<organism evidence="1 2">
    <name type="scientific">Fusobacterium pseudoperiodonticum</name>
    <dbReference type="NCBI Taxonomy" id="2663009"/>
    <lineage>
        <taxon>Bacteria</taxon>
        <taxon>Fusobacteriati</taxon>
        <taxon>Fusobacteriota</taxon>
        <taxon>Fusobacteriia</taxon>
        <taxon>Fusobacteriales</taxon>
        <taxon>Fusobacteriaceae</taxon>
        <taxon>Fusobacterium</taxon>
    </lineage>
</organism>
<dbReference type="AlphaFoldDB" id="A0AAD0AJP4"/>
<sequence>MIGYQIEIKFKRDSNEQFLRASISTDDYLNDNKLEEIVINISNVLKKIFSSSEIKILETDIKLEE</sequence>
<name>A0AAD0AJP4_9FUSO</name>
<evidence type="ECO:0000313" key="2">
    <source>
        <dbReference type="Proteomes" id="UP000228552"/>
    </source>
</evidence>
<keyword evidence="2" id="KW-1185">Reference proteome</keyword>
<reference evidence="1 2" key="1">
    <citation type="submission" date="2017-11" db="EMBL/GenBank/DDBJ databases">
        <title>Genome sequencing of Fusobacterium periodonticum KCOM 1263.</title>
        <authorList>
            <person name="Kook J.-K."/>
            <person name="Park S.-N."/>
            <person name="Lim Y.K."/>
        </authorList>
    </citation>
    <scope>NUCLEOTIDE SEQUENCE [LARGE SCALE GENOMIC DNA]</scope>
    <source>
        <strain evidence="1 2">KCOM 1263</strain>
    </source>
</reference>
<dbReference type="EMBL" id="CP024700">
    <property type="protein sequence ID" value="ATV60659.1"/>
    <property type="molecule type" value="Genomic_DNA"/>
</dbReference>
<accession>A0AAD0AJP4</accession>
<gene>
    <name evidence="1" type="ORF">CTM74_01620</name>
</gene>